<accession>A0A9P5HFW3</accession>
<reference evidence="2" key="1">
    <citation type="submission" date="2020-03" db="EMBL/GenBank/DDBJ databases">
        <title>Draft Genome Sequence of Cylindrodendrum hubeiense.</title>
        <authorList>
            <person name="Buettner E."/>
            <person name="Kellner H."/>
        </authorList>
    </citation>
    <scope>NUCLEOTIDE SEQUENCE</scope>
    <source>
        <strain evidence="2">IHI 201604</strain>
    </source>
</reference>
<dbReference type="EMBL" id="JAANBB010000042">
    <property type="protein sequence ID" value="KAF7553708.1"/>
    <property type="molecule type" value="Genomic_DNA"/>
</dbReference>
<evidence type="ECO:0000313" key="2">
    <source>
        <dbReference type="EMBL" id="KAF7553708.1"/>
    </source>
</evidence>
<keyword evidence="3" id="KW-1185">Reference proteome</keyword>
<dbReference type="AlphaFoldDB" id="A0A9P5HFW3"/>
<gene>
    <name evidence="2" type="ORF">G7Z17_g3438</name>
</gene>
<organism evidence="2 3">
    <name type="scientific">Cylindrodendrum hubeiense</name>
    <dbReference type="NCBI Taxonomy" id="595255"/>
    <lineage>
        <taxon>Eukaryota</taxon>
        <taxon>Fungi</taxon>
        <taxon>Dikarya</taxon>
        <taxon>Ascomycota</taxon>
        <taxon>Pezizomycotina</taxon>
        <taxon>Sordariomycetes</taxon>
        <taxon>Hypocreomycetidae</taxon>
        <taxon>Hypocreales</taxon>
        <taxon>Nectriaceae</taxon>
        <taxon>Cylindrodendrum</taxon>
    </lineage>
</organism>
<proteinExistence type="predicted"/>
<name>A0A9P5HFW3_9HYPO</name>
<comment type="caution">
    <text evidence="2">The sequence shown here is derived from an EMBL/GenBank/DDBJ whole genome shotgun (WGS) entry which is preliminary data.</text>
</comment>
<sequence>MPADALSLFRSRSPAASLPHTPDSNPALGSDAAEAGHRPRSTEASSWCGPDARPTSLRSDQATRRRLAP</sequence>
<protein>
    <submittedName>
        <fullName evidence="2">Uncharacterized protein</fullName>
    </submittedName>
</protein>
<evidence type="ECO:0000313" key="3">
    <source>
        <dbReference type="Proteomes" id="UP000722485"/>
    </source>
</evidence>
<evidence type="ECO:0000256" key="1">
    <source>
        <dbReference type="SAM" id="MobiDB-lite"/>
    </source>
</evidence>
<feature type="region of interest" description="Disordered" evidence="1">
    <location>
        <begin position="1"/>
        <end position="69"/>
    </location>
</feature>
<dbReference type="Proteomes" id="UP000722485">
    <property type="component" value="Unassembled WGS sequence"/>
</dbReference>